<feature type="signal peptide" evidence="13">
    <location>
        <begin position="1"/>
        <end position="29"/>
    </location>
</feature>
<dbReference type="PROSITE" id="PS52016">
    <property type="entry name" value="TONB_DEPENDENT_REC_3"/>
    <property type="match status" value="1"/>
</dbReference>
<protein>
    <submittedName>
        <fullName evidence="16">TonB-dependent receptor</fullName>
    </submittedName>
</protein>
<keyword evidence="4" id="KW-0410">Iron transport</keyword>
<dbReference type="InterPro" id="IPR012910">
    <property type="entry name" value="Plug_dom"/>
</dbReference>
<evidence type="ECO:0000259" key="15">
    <source>
        <dbReference type="Pfam" id="PF07715"/>
    </source>
</evidence>
<dbReference type="Proteomes" id="UP000445000">
    <property type="component" value="Unassembled WGS sequence"/>
</dbReference>
<keyword evidence="17" id="KW-1185">Reference proteome</keyword>
<evidence type="ECO:0000256" key="9">
    <source>
        <dbReference type="ARBA" id="ARBA00023136"/>
    </source>
</evidence>
<evidence type="ECO:0000313" key="17">
    <source>
        <dbReference type="Proteomes" id="UP000445000"/>
    </source>
</evidence>
<evidence type="ECO:0000256" key="12">
    <source>
        <dbReference type="RuleBase" id="RU003357"/>
    </source>
</evidence>
<accession>A0A829YH46</accession>
<feature type="domain" description="TonB-dependent receptor-like beta-barrel" evidence="14">
    <location>
        <begin position="286"/>
        <end position="690"/>
    </location>
</feature>
<sequence length="724" mass="77394">MTIAVQSAVKSVLTAASVFSSLLAGVASAQTAEAPAADTAQTQSESLEVITVTAQRREERSVDVPISIASLSGDTLRAAGVAATAALPQAVPGLRFDYSGSYVQPTIRGVGSALAGPGMNSNVAIYVDGFYVPNLLGSDFDLVSVQSVDVLKGPQGTLFGRNATGGAILVTTRDPTDEFTGEVRAGFGSFGRATVSGYLSGGLTDTISADLTAYYEEGDGSVKSLVTGKDDVAAFERSTVRSKILWKPSDAAKIALTLEHREADDPTANITSAYEGMSAGSVIPGTLIATGPHNYSGTAKAGHDYAGTSATLRGDFDLGGLNFTSYSMYRDEKSDEAKDYDSTPVDIFSAAWRVNDKTLTQEFNLSSNEGEKFSWVTGLFYYRNENEYPSFNQKVGTAAPFSAFRSNIVQKSLAAFADGTYEIADGLFLTAGVRWGRDESEASYLDKVNPANTRQGEHSWTSVTPRAVLRYELSPYSNVYASYTQGYKAGLVPITESTTPVDPEKIDAYEVGYKLAGSGLTFDAAAFYYDYTDLQIASYVGTISLTRNAAESEIYGLDAQVTADLTDRWSVRAGATYVHSEYKSFPGAVSYQQVLDPTSPAYGVFINPPVDASGNQMQRAPETSGTLGVNYHQPVSWGELSFDANLYATSKFYFDPINDFVEDGYTLLNLRATWTSLSGSTSVTVYGNNVTDEDYRAEVLPGPFSIQQIYGEPAAAGVSVSYKF</sequence>
<keyword evidence="9 11" id="KW-0472">Membrane</keyword>
<keyword evidence="5 11" id="KW-0812">Transmembrane</keyword>
<evidence type="ECO:0000259" key="14">
    <source>
        <dbReference type="Pfam" id="PF00593"/>
    </source>
</evidence>
<name>A0A829YH46_9GAMM</name>
<keyword evidence="3 11" id="KW-1134">Transmembrane beta strand</keyword>
<keyword evidence="16" id="KW-0675">Receptor</keyword>
<dbReference type="PANTHER" id="PTHR32552">
    <property type="entry name" value="FERRICHROME IRON RECEPTOR-RELATED"/>
    <property type="match status" value="1"/>
</dbReference>
<reference evidence="17" key="1">
    <citation type="submission" date="2020-01" db="EMBL/GenBank/DDBJ databases">
        <title>'Steroidobacter agaridevorans' sp. nov., agar-degrading bacteria isolated from rhizosphere soils.</title>
        <authorList>
            <person name="Ikenaga M."/>
            <person name="Kataoka M."/>
            <person name="Murouchi A."/>
            <person name="Katsuragi S."/>
            <person name="Sakai M."/>
        </authorList>
    </citation>
    <scope>NUCLEOTIDE SEQUENCE [LARGE SCALE GENOMIC DNA]</scope>
    <source>
        <strain evidence="17">YU21-B</strain>
    </source>
</reference>
<evidence type="ECO:0000256" key="3">
    <source>
        <dbReference type="ARBA" id="ARBA00022452"/>
    </source>
</evidence>
<dbReference type="Pfam" id="PF00593">
    <property type="entry name" value="TonB_dep_Rec_b-barrel"/>
    <property type="match status" value="1"/>
</dbReference>
<evidence type="ECO:0000313" key="16">
    <source>
        <dbReference type="EMBL" id="GFE82062.1"/>
    </source>
</evidence>
<keyword evidence="10 11" id="KW-0998">Cell outer membrane</keyword>
<evidence type="ECO:0000256" key="7">
    <source>
        <dbReference type="ARBA" id="ARBA00023065"/>
    </source>
</evidence>
<comment type="subcellular location">
    <subcellularLocation>
        <location evidence="1 11">Cell outer membrane</location>
        <topology evidence="1 11">Multi-pass membrane protein</topology>
    </subcellularLocation>
</comment>
<keyword evidence="13" id="KW-0732">Signal</keyword>
<dbReference type="RefSeq" id="WP_161813737.1">
    <property type="nucleotide sequence ID" value="NZ_BLJN01000004.1"/>
</dbReference>
<evidence type="ECO:0000256" key="1">
    <source>
        <dbReference type="ARBA" id="ARBA00004571"/>
    </source>
</evidence>
<proteinExistence type="inferred from homology"/>
<evidence type="ECO:0000256" key="10">
    <source>
        <dbReference type="ARBA" id="ARBA00023237"/>
    </source>
</evidence>
<dbReference type="InterPro" id="IPR039426">
    <property type="entry name" value="TonB-dep_rcpt-like"/>
</dbReference>
<evidence type="ECO:0000256" key="4">
    <source>
        <dbReference type="ARBA" id="ARBA00022496"/>
    </source>
</evidence>
<feature type="domain" description="TonB-dependent receptor plug" evidence="15">
    <location>
        <begin position="63"/>
        <end position="167"/>
    </location>
</feature>
<dbReference type="AlphaFoldDB" id="A0A829YH46"/>
<dbReference type="InterPro" id="IPR000531">
    <property type="entry name" value="Beta-barrel_TonB"/>
</dbReference>
<dbReference type="Pfam" id="PF07715">
    <property type="entry name" value="Plug"/>
    <property type="match status" value="1"/>
</dbReference>
<dbReference type="InterPro" id="IPR036942">
    <property type="entry name" value="Beta-barrel_TonB_sf"/>
</dbReference>
<dbReference type="GO" id="GO:0009279">
    <property type="term" value="C:cell outer membrane"/>
    <property type="evidence" value="ECO:0007669"/>
    <property type="project" value="UniProtKB-SubCell"/>
</dbReference>
<evidence type="ECO:0000256" key="2">
    <source>
        <dbReference type="ARBA" id="ARBA00022448"/>
    </source>
</evidence>
<evidence type="ECO:0000256" key="13">
    <source>
        <dbReference type="SAM" id="SignalP"/>
    </source>
</evidence>
<gene>
    <name evidence="16" type="ORF">GCM10011487_40620</name>
</gene>
<keyword evidence="8 12" id="KW-0798">TonB box</keyword>
<keyword evidence="2 11" id="KW-0813">Transport</keyword>
<evidence type="ECO:0000256" key="6">
    <source>
        <dbReference type="ARBA" id="ARBA00023004"/>
    </source>
</evidence>
<evidence type="ECO:0000256" key="8">
    <source>
        <dbReference type="ARBA" id="ARBA00023077"/>
    </source>
</evidence>
<feature type="chain" id="PRO_5032689399" evidence="13">
    <location>
        <begin position="30"/>
        <end position="724"/>
    </location>
</feature>
<evidence type="ECO:0000256" key="11">
    <source>
        <dbReference type="PROSITE-ProRule" id="PRU01360"/>
    </source>
</evidence>
<dbReference type="EMBL" id="BLJN01000004">
    <property type="protein sequence ID" value="GFE82062.1"/>
    <property type="molecule type" value="Genomic_DNA"/>
</dbReference>
<keyword evidence="6" id="KW-0408">Iron</keyword>
<dbReference type="PANTHER" id="PTHR32552:SF81">
    <property type="entry name" value="TONB-DEPENDENT OUTER MEMBRANE RECEPTOR"/>
    <property type="match status" value="1"/>
</dbReference>
<organism evidence="16 17">
    <name type="scientific">Steroidobacter agaridevorans</name>
    <dbReference type="NCBI Taxonomy" id="2695856"/>
    <lineage>
        <taxon>Bacteria</taxon>
        <taxon>Pseudomonadati</taxon>
        <taxon>Pseudomonadota</taxon>
        <taxon>Gammaproteobacteria</taxon>
        <taxon>Steroidobacterales</taxon>
        <taxon>Steroidobacteraceae</taxon>
        <taxon>Steroidobacter</taxon>
    </lineage>
</organism>
<dbReference type="SUPFAM" id="SSF56935">
    <property type="entry name" value="Porins"/>
    <property type="match status" value="1"/>
</dbReference>
<dbReference type="CDD" id="cd01347">
    <property type="entry name" value="ligand_gated_channel"/>
    <property type="match status" value="1"/>
</dbReference>
<comment type="caution">
    <text evidence="16">The sequence shown here is derived from an EMBL/GenBank/DDBJ whole genome shotgun (WGS) entry which is preliminary data.</text>
</comment>
<dbReference type="GO" id="GO:0006826">
    <property type="term" value="P:iron ion transport"/>
    <property type="evidence" value="ECO:0007669"/>
    <property type="project" value="UniProtKB-KW"/>
</dbReference>
<comment type="similarity">
    <text evidence="11 12">Belongs to the TonB-dependent receptor family.</text>
</comment>
<evidence type="ECO:0000256" key="5">
    <source>
        <dbReference type="ARBA" id="ARBA00022692"/>
    </source>
</evidence>
<dbReference type="Gene3D" id="2.40.170.20">
    <property type="entry name" value="TonB-dependent receptor, beta-barrel domain"/>
    <property type="match status" value="1"/>
</dbReference>
<keyword evidence="7" id="KW-0406">Ion transport</keyword>